<evidence type="ECO:0000313" key="2">
    <source>
        <dbReference type="EMBL" id="KAK9743731.1"/>
    </source>
</evidence>
<proteinExistence type="predicted"/>
<sequence>MKIWWVCDSQTDYSLNSIPYTGKEGNQIAKGLATQVVEQLVEPYYNTNRNVTFDNYFTDFSLAKALLGNGLTSVGTKKKQRRQKEQELKLNKILEGVPHVFQNQRPETRIGL</sequence>
<name>A0AAW1M3R8_POPJA</name>
<organism evidence="2 3">
    <name type="scientific">Popillia japonica</name>
    <name type="common">Japanese beetle</name>
    <dbReference type="NCBI Taxonomy" id="7064"/>
    <lineage>
        <taxon>Eukaryota</taxon>
        <taxon>Metazoa</taxon>
        <taxon>Ecdysozoa</taxon>
        <taxon>Arthropoda</taxon>
        <taxon>Hexapoda</taxon>
        <taxon>Insecta</taxon>
        <taxon>Pterygota</taxon>
        <taxon>Neoptera</taxon>
        <taxon>Endopterygota</taxon>
        <taxon>Coleoptera</taxon>
        <taxon>Polyphaga</taxon>
        <taxon>Scarabaeiformia</taxon>
        <taxon>Scarabaeidae</taxon>
        <taxon>Rutelinae</taxon>
        <taxon>Popillia</taxon>
    </lineage>
</organism>
<dbReference type="AlphaFoldDB" id="A0AAW1M3R8"/>
<keyword evidence="3" id="KW-1185">Reference proteome</keyword>
<accession>A0AAW1M3R8</accession>
<gene>
    <name evidence="2" type="ORF">QE152_g8381</name>
</gene>
<evidence type="ECO:0000313" key="3">
    <source>
        <dbReference type="Proteomes" id="UP001458880"/>
    </source>
</evidence>
<dbReference type="Proteomes" id="UP001458880">
    <property type="component" value="Unassembled WGS sequence"/>
</dbReference>
<dbReference type="InterPro" id="IPR029526">
    <property type="entry name" value="PGBD"/>
</dbReference>
<evidence type="ECO:0000259" key="1">
    <source>
        <dbReference type="Pfam" id="PF13843"/>
    </source>
</evidence>
<comment type="caution">
    <text evidence="2">The sequence shown here is derived from an EMBL/GenBank/DDBJ whole genome shotgun (WGS) entry which is preliminary data.</text>
</comment>
<dbReference type="Pfam" id="PF13843">
    <property type="entry name" value="DDE_Tnp_1_7"/>
    <property type="match status" value="1"/>
</dbReference>
<protein>
    <submittedName>
        <fullName evidence="2">Transposase IS4</fullName>
    </submittedName>
</protein>
<reference evidence="2 3" key="1">
    <citation type="journal article" date="2024" name="BMC Genomics">
        <title>De novo assembly and annotation of Popillia japonica's genome with initial clues to its potential as an invasive pest.</title>
        <authorList>
            <person name="Cucini C."/>
            <person name="Boschi S."/>
            <person name="Funari R."/>
            <person name="Cardaioli E."/>
            <person name="Iannotti N."/>
            <person name="Marturano G."/>
            <person name="Paoli F."/>
            <person name="Bruttini M."/>
            <person name="Carapelli A."/>
            <person name="Frati F."/>
            <person name="Nardi F."/>
        </authorList>
    </citation>
    <scope>NUCLEOTIDE SEQUENCE [LARGE SCALE GENOMIC DNA]</scope>
    <source>
        <strain evidence="2">DMR45628</strain>
    </source>
</reference>
<dbReference type="PANTHER" id="PTHR46599:SF6">
    <property type="entry name" value="DUAL SPECIFICITY PHOSPHATASE 26"/>
    <property type="match status" value="1"/>
</dbReference>
<feature type="domain" description="PiggyBac transposable element-derived protein" evidence="1">
    <location>
        <begin position="2"/>
        <end position="97"/>
    </location>
</feature>
<dbReference type="PANTHER" id="PTHR46599">
    <property type="entry name" value="PIGGYBAC TRANSPOSABLE ELEMENT-DERIVED PROTEIN 4"/>
    <property type="match status" value="1"/>
</dbReference>
<dbReference type="EMBL" id="JASPKY010000066">
    <property type="protein sequence ID" value="KAK9743731.1"/>
    <property type="molecule type" value="Genomic_DNA"/>
</dbReference>